<name>A0A1S1N2L3_9GAMM</name>
<dbReference type="CDD" id="cd07571">
    <property type="entry name" value="ALP_N-acyl_transferase"/>
    <property type="match status" value="1"/>
</dbReference>
<keyword evidence="3 9" id="KW-1003">Cell membrane</keyword>
<dbReference type="InterPro" id="IPR045378">
    <property type="entry name" value="LNT_N"/>
</dbReference>
<dbReference type="UniPathway" id="UPA00666"/>
<dbReference type="GO" id="GO:0016410">
    <property type="term" value="F:N-acyltransferase activity"/>
    <property type="evidence" value="ECO:0007669"/>
    <property type="project" value="UniProtKB-UniRule"/>
</dbReference>
<comment type="catalytic activity">
    <reaction evidence="9">
        <text>N-terminal S-1,2-diacyl-sn-glyceryl-L-cysteinyl-[lipoprotein] + a glycerophospholipid = N-acyl-S-1,2-diacyl-sn-glyceryl-L-cysteinyl-[lipoprotein] + a 2-acyl-sn-glycero-3-phospholipid + H(+)</text>
        <dbReference type="Rhea" id="RHEA:48228"/>
        <dbReference type="Rhea" id="RHEA-COMP:14681"/>
        <dbReference type="Rhea" id="RHEA-COMP:14684"/>
        <dbReference type="ChEBI" id="CHEBI:15378"/>
        <dbReference type="ChEBI" id="CHEBI:136912"/>
        <dbReference type="ChEBI" id="CHEBI:140656"/>
        <dbReference type="ChEBI" id="CHEBI:140657"/>
        <dbReference type="ChEBI" id="CHEBI:140660"/>
        <dbReference type="EC" id="2.3.1.269"/>
    </reaction>
</comment>
<dbReference type="Proteomes" id="UP000180253">
    <property type="component" value="Unassembled WGS sequence"/>
</dbReference>
<accession>A0A1S1N2L3</accession>
<evidence type="ECO:0000313" key="12">
    <source>
        <dbReference type="Proteomes" id="UP000180253"/>
    </source>
</evidence>
<dbReference type="PROSITE" id="PS50263">
    <property type="entry name" value="CN_HYDROLASE"/>
    <property type="match status" value="1"/>
</dbReference>
<dbReference type="Pfam" id="PF20154">
    <property type="entry name" value="LNT_N"/>
    <property type="match status" value="1"/>
</dbReference>
<dbReference type="HAMAP" id="MF_01148">
    <property type="entry name" value="Lnt"/>
    <property type="match status" value="1"/>
</dbReference>
<feature type="transmembrane region" description="Helical" evidence="9">
    <location>
        <begin position="127"/>
        <end position="145"/>
    </location>
</feature>
<dbReference type="RefSeq" id="WP_070993209.1">
    <property type="nucleotide sequence ID" value="NZ_CBCSHD010000004.1"/>
</dbReference>
<keyword evidence="5 9" id="KW-0812">Transmembrane</keyword>
<comment type="function">
    <text evidence="9">Catalyzes the phospholipid dependent N-acylation of the N-terminal cysteine of apolipoprotein, the last step in lipoprotein maturation.</text>
</comment>
<dbReference type="STRING" id="327939.BIW53_16960"/>
<feature type="domain" description="CN hydrolase" evidence="10">
    <location>
        <begin position="229"/>
        <end position="481"/>
    </location>
</feature>
<dbReference type="AlphaFoldDB" id="A0A1S1N2L3"/>
<evidence type="ECO:0000256" key="7">
    <source>
        <dbReference type="ARBA" id="ARBA00023136"/>
    </source>
</evidence>
<dbReference type="InterPro" id="IPR004563">
    <property type="entry name" value="Apolipo_AcylTrfase"/>
</dbReference>
<comment type="caution">
    <text evidence="11">The sequence shown here is derived from an EMBL/GenBank/DDBJ whole genome shotgun (WGS) entry which is preliminary data.</text>
</comment>
<evidence type="ECO:0000256" key="3">
    <source>
        <dbReference type="ARBA" id="ARBA00022475"/>
    </source>
</evidence>
<dbReference type="Pfam" id="PF00795">
    <property type="entry name" value="CN_hydrolase"/>
    <property type="match status" value="1"/>
</dbReference>
<dbReference type="EMBL" id="MNAN01000035">
    <property type="protein sequence ID" value="OHU93916.1"/>
    <property type="molecule type" value="Genomic_DNA"/>
</dbReference>
<evidence type="ECO:0000256" key="4">
    <source>
        <dbReference type="ARBA" id="ARBA00022679"/>
    </source>
</evidence>
<gene>
    <name evidence="9" type="primary">lnt</name>
    <name evidence="11" type="ORF">BIW53_16960</name>
</gene>
<comment type="pathway">
    <text evidence="9">Protein modification; lipoprotein biosynthesis (N-acyl transfer).</text>
</comment>
<organism evidence="11 12">
    <name type="scientific">Pseudoalteromonas byunsanensis</name>
    <dbReference type="NCBI Taxonomy" id="327939"/>
    <lineage>
        <taxon>Bacteria</taxon>
        <taxon>Pseudomonadati</taxon>
        <taxon>Pseudomonadota</taxon>
        <taxon>Gammaproteobacteria</taxon>
        <taxon>Alteromonadales</taxon>
        <taxon>Pseudoalteromonadaceae</taxon>
        <taxon>Pseudoalteromonas</taxon>
    </lineage>
</organism>
<protein>
    <recommendedName>
        <fullName evidence="9">Apolipoprotein N-acyltransferase</fullName>
        <shortName evidence="9">ALP N-acyltransferase</shortName>
        <ecNumber evidence="9">2.3.1.269</ecNumber>
    </recommendedName>
</protein>
<keyword evidence="8 9" id="KW-0012">Acyltransferase</keyword>
<evidence type="ECO:0000313" key="11">
    <source>
        <dbReference type="EMBL" id="OHU93916.1"/>
    </source>
</evidence>
<dbReference type="GO" id="GO:0005886">
    <property type="term" value="C:plasma membrane"/>
    <property type="evidence" value="ECO:0007669"/>
    <property type="project" value="UniProtKB-SubCell"/>
</dbReference>
<dbReference type="PANTHER" id="PTHR38686">
    <property type="entry name" value="APOLIPOPROTEIN N-ACYLTRANSFERASE"/>
    <property type="match status" value="1"/>
</dbReference>
<evidence type="ECO:0000256" key="9">
    <source>
        <dbReference type="HAMAP-Rule" id="MF_01148"/>
    </source>
</evidence>
<reference evidence="11 12" key="1">
    <citation type="submission" date="2016-10" db="EMBL/GenBank/DDBJ databases">
        <title>Pseudoalteromonas amylolytica sp. nov., isolated from the surface seawater.</title>
        <authorList>
            <person name="Wu Y.-H."/>
            <person name="Cheng H."/>
            <person name="Jin X.-B."/>
            <person name="Wang C.-S."/>
            <person name="Xu X.-W."/>
        </authorList>
    </citation>
    <scope>NUCLEOTIDE SEQUENCE [LARGE SCALE GENOMIC DNA]</scope>
    <source>
        <strain evidence="11 12">JCM 12483</strain>
    </source>
</reference>
<evidence type="ECO:0000256" key="8">
    <source>
        <dbReference type="ARBA" id="ARBA00023315"/>
    </source>
</evidence>
<keyword evidence="6 9" id="KW-1133">Transmembrane helix</keyword>
<evidence type="ECO:0000259" key="10">
    <source>
        <dbReference type="PROSITE" id="PS50263"/>
    </source>
</evidence>
<dbReference type="NCBIfam" id="TIGR00546">
    <property type="entry name" value="lnt"/>
    <property type="match status" value="1"/>
</dbReference>
<comment type="similarity">
    <text evidence="2 9">Belongs to the CN hydrolase family. Apolipoprotein N-acyltransferase subfamily.</text>
</comment>
<evidence type="ECO:0000256" key="2">
    <source>
        <dbReference type="ARBA" id="ARBA00010065"/>
    </source>
</evidence>
<dbReference type="InterPro" id="IPR036526">
    <property type="entry name" value="C-N_Hydrolase_sf"/>
</dbReference>
<keyword evidence="11" id="KW-0449">Lipoprotein</keyword>
<evidence type="ECO:0000256" key="1">
    <source>
        <dbReference type="ARBA" id="ARBA00004651"/>
    </source>
</evidence>
<proteinExistence type="inferred from homology"/>
<evidence type="ECO:0000256" key="5">
    <source>
        <dbReference type="ARBA" id="ARBA00022692"/>
    </source>
</evidence>
<dbReference type="GO" id="GO:0042158">
    <property type="term" value="P:lipoprotein biosynthetic process"/>
    <property type="evidence" value="ECO:0007669"/>
    <property type="project" value="UniProtKB-UniRule"/>
</dbReference>
<dbReference type="Gene3D" id="3.60.110.10">
    <property type="entry name" value="Carbon-nitrogen hydrolase"/>
    <property type="match status" value="1"/>
</dbReference>
<feature type="transmembrane region" description="Helical" evidence="9">
    <location>
        <begin position="63"/>
        <end position="83"/>
    </location>
</feature>
<sequence>MATTKLSNLLSLVRDKSVWLALLAGLTLTFGYAPFNAWPLTFIAIAIACYVTDTPSLKQAAKYGFIFGFAWFSMGISWVHVSIAQYGGLPLPVSLLLMALLCAYLALYPMLAFTLASRFVGKPWQRVAMLIIGFAVFEWLRGKLLTGFPWLSFGYTLTDSPLNTLAPLIGEFGLTLLCILIGGCIYYAWQKRSATPAILMTSCLLLLFATDALLDKPKHSDKHISTLLVQGNIQQSLRWEPEQFWPTMSKYRDMTRPHWHDVDLVLWPEAAIPEIEDFANSFLVGLDKAAAFNNTALITGIPDYQLNSKTVYNTLIVLGKQHEEDSQGHYQYLHPNRYQKHQLLPIGEFVPFESLLRPLAPLFDLAMSSFTRGERIQSNLIANGLHILPAICYEIAFSELVRDNFTTQSDILFTVSNDAWFGDSHGPHQHMQIARMRALELQRPLIRATNNGITGVYDPVSEQQLTIAQFTSDVLKADVQLVSGYSFFSQYGQKPVWLIVALLTVSVALCRIRAYFLNRFEQDLL</sequence>
<feature type="transmembrane region" description="Helical" evidence="9">
    <location>
        <begin position="95"/>
        <end position="115"/>
    </location>
</feature>
<keyword evidence="7 9" id="KW-0472">Membrane</keyword>
<feature type="transmembrane region" description="Helical" evidence="9">
    <location>
        <begin position="20"/>
        <end position="51"/>
    </location>
</feature>
<keyword evidence="4 9" id="KW-0808">Transferase</keyword>
<dbReference type="OrthoDB" id="9804277at2"/>
<comment type="subcellular location">
    <subcellularLocation>
        <location evidence="1 9">Cell membrane</location>
        <topology evidence="1 9">Multi-pass membrane protein</topology>
    </subcellularLocation>
</comment>
<feature type="transmembrane region" description="Helical" evidence="9">
    <location>
        <begin position="165"/>
        <end position="189"/>
    </location>
</feature>
<dbReference type="SUPFAM" id="SSF56317">
    <property type="entry name" value="Carbon-nitrogen hydrolase"/>
    <property type="match status" value="1"/>
</dbReference>
<feature type="transmembrane region" description="Helical" evidence="9">
    <location>
        <begin position="496"/>
        <end position="516"/>
    </location>
</feature>
<dbReference type="InterPro" id="IPR003010">
    <property type="entry name" value="C-N_Hydrolase"/>
</dbReference>
<dbReference type="PANTHER" id="PTHR38686:SF1">
    <property type="entry name" value="APOLIPOPROTEIN N-ACYLTRANSFERASE"/>
    <property type="match status" value="1"/>
</dbReference>
<evidence type="ECO:0000256" key="6">
    <source>
        <dbReference type="ARBA" id="ARBA00022989"/>
    </source>
</evidence>
<dbReference type="EC" id="2.3.1.269" evidence="9"/>
<keyword evidence="12" id="KW-1185">Reference proteome</keyword>